<evidence type="ECO:0000313" key="1">
    <source>
        <dbReference type="EMBL" id="GMQ64903.1"/>
    </source>
</evidence>
<sequence length="218" mass="24601">MQGVQLLSNYLTNPNLATQRATANKIGFSDKLAEVKSNDILNELENYYGVKIDVKSIGKDDKSVSSYATSLGASPIAIAPNILEKMKTDEELKERITGCISRHIESIPSGRKYLMAHGRQLIATGTIVHEDGTVTHWTVSDESPEQKEKIRKQMETEEEEKLARKKAINEASEDYMNKIRSNNYYTSIIKVDNIVGHNSDMNEYLHDCVMVSNYKNRV</sequence>
<reference evidence="1" key="1">
    <citation type="submission" date="2023-09" db="EMBL/GenBank/DDBJ databases">
        <title>Vallitalea sediminicola and Vallitalea maricola sp. nov., anaerobic bacteria isolated from marine sediment.</title>
        <authorList>
            <person name="Hirano S."/>
            <person name="Maeda A."/>
            <person name="Terahara T."/>
            <person name="Mori K."/>
            <person name="Hamada M."/>
            <person name="Matsumoto R."/>
            <person name="Kobayashi T."/>
        </authorList>
    </citation>
    <scope>NUCLEOTIDE SEQUENCE</scope>
    <source>
        <strain evidence="1">AN17-2</strain>
    </source>
</reference>
<keyword evidence="2" id="KW-1185">Reference proteome</keyword>
<evidence type="ECO:0000313" key="2">
    <source>
        <dbReference type="Proteomes" id="UP001374599"/>
    </source>
</evidence>
<gene>
    <name evidence="1" type="ORF">AN2V17_41430</name>
</gene>
<protein>
    <submittedName>
        <fullName evidence="1">Uncharacterized protein</fullName>
    </submittedName>
</protein>
<name>A0ACB5URU7_9FIRM</name>
<dbReference type="EMBL" id="BTPU01000086">
    <property type="protein sequence ID" value="GMQ64903.1"/>
    <property type="molecule type" value="Genomic_DNA"/>
</dbReference>
<organism evidence="1 2">
    <name type="scientific">Vallitalea maricola</name>
    <dbReference type="NCBI Taxonomy" id="3074433"/>
    <lineage>
        <taxon>Bacteria</taxon>
        <taxon>Bacillati</taxon>
        <taxon>Bacillota</taxon>
        <taxon>Clostridia</taxon>
        <taxon>Lachnospirales</taxon>
        <taxon>Vallitaleaceae</taxon>
        <taxon>Vallitalea</taxon>
    </lineage>
</organism>
<proteinExistence type="predicted"/>
<dbReference type="Proteomes" id="UP001374599">
    <property type="component" value="Unassembled WGS sequence"/>
</dbReference>
<comment type="caution">
    <text evidence="1">The sequence shown here is derived from an EMBL/GenBank/DDBJ whole genome shotgun (WGS) entry which is preliminary data.</text>
</comment>
<accession>A0ACB5URU7</accession>